<organism evidence="1 2">
    <name type="scientific">Ensete ventricosum</name>
    <name type="common">Abyssinian banana</name>
    <name type="synonym">Musa ensete</name>
    <dbReference type="NCBI Taxonomy" id="4639"/>
    <lineage>
        <taxon>Eukaryota</taxon>
        <taxon>Viridiplantae</taxon>
        <taxon>Streptophyta</taxon>
        <taxon>Embryophyta</taxon>
        <taxon>Tracheophyta</taxon>
        <taxon>Spermatophyta</taxon>
        <taxon>Magnoliopsida</taxon>
        <taxon>Liliopsida</taxon>
        <taxon>Zingiberales</taxon>
        <taxon>Musaceae</taxon>
        <taxon>Ensete</taxon>
    </lineage>
</organism>
<dbReference type="Proteomes" id="UP000287651">
    <property type="component" value="Unassembled WGS sequence"/>
</dbReference>
<gene>
    <name evidence="1" type="ORF">B296_00030014</name>
</gene>
<name>A0A426YQS2_ENSVE</name>
<evidence type="ECO:0000313" key="1">
    <source>
        <dbReference type="EMBL" id="RRT54079.1"/>
    </source>
</evidence>
<proteinExistence type="predicted"/>
<sequence>MRGIAVVEDMVVKEKSAALVQPAKEETREERDNSGRWLCGYKRRHRQRMMTWLEEEEECKEGDAGSIVQAAILTTAEGEKGDGSGI</sequence>
<dbReference type="AlphaFoldDB" id="A0A426YQS2"/>
<protein>
    <submittedName>
        <fullName evidence="1">Uncharacterized protein</fullName>
    </submittedName>
</protein>
<evidence type="ECO:0000313" key="2">
    <source>
        <dbReference type="Proteomes" id="UP000287651"/>
    </source>
</evidence>
<reference evidence="1 2" key="1">
    <citation type="journal article" date="2014" name="Agronomy (Basel)">
        <title>A Draft Genome Sequence for Ensete ventricosum, the Drought-Tolerant Tree Against Hunger.</title>
        <authorList>
            <person name="Harrison J."/>
            <person name="Moore K.A."/>
            <person name="Paszkiewicz K."/>
            <person name="Jones T."/>
            <person name="Grant M."/>
            <person name="Ambacheew D."/>
            <person name="Muzemil S."/>
            <person name="Studholme D.J."/>
        </authorList>
    </citation>
    <scope>NUCLEOTIDE SEQUENCE [LARGE SCALE GENOMIC DNA]</scope>
</reference>
<accession>A0A426YQS2</accession>
<comment type="caution">
    <text evidence="1">The sequence shown here is derived from an EMBL/GenBank/DDBJ whole genome shotgun (WGS) entry which is preliminary data.</text>
</comment>
<dbReference type="EMBL" id="AMZH03010787">
    <property type="protein sequence ID" value="RRT54079.1"/>
    <property type="molecule type" value="Genomic_DNA"/>
</dbReference>